<feature type="transmembrane region" description="Helical" evidence="1">
    <location>
        <begin position="42"/>
        <end position="63"/>
    </location>
</feature>
<dbReference type="Pfam" id="PF07811">
    <property type="entry name" value="TadE"/>
    <property type="match status" value="1"/>
</dbReference>
<dbReference type="eggNOG" id="COG4961">
    <property type="taxonomic scope" value="Bacteria"/>
</dbReference>
<keyword evidence="1" id="KW-1133">Transmembrane helix</keyword>
<reference evidence="3 4" key="2">
    <citation type="journal article" date="2008" name="Appl. Environ. Microbiol.">
        <title>Complete genome sequence of Nitrosospira multiformis, an ammonia-oxidizing bacterium from the soil environment.</title>
        <authorList>
            <person name="Norton J.M."/>
            <person name="Klotz M.G."/>
            <person name="Stein L.Y."/>
            <person name="Arp D.J."/>
            <person name="Bottomley P.J."/>
            <person name="Chain P.S."/>
            <person name="Hauser L.J."/>
            <person name="Land M.L."/>
            <person name="Larimer F.W."/>
            <person name="Shin M.W."/>
            <person name="Starkenburg S.R."/>
        </authorList>
    </citation>
    <scope>NUCLEOTIDE SEQUENCE [LARGE SCALE GENOMIC DNA]</scope>
    <source>
        <strain evidence="4">ATCC 25196 / NCIMB 11849 / C 71</strain>
    </source>
</reference>
<evidence type="ECO:0000313" key="3">
    <source>
        <dbReference type="EMBL" id="ABB75648.1"/>
    </source>
</evidence>
<organism evidence="3 4">
    <name type="scientific">Nitrosospira multiformis (strain ATCC 25196 / NCIMB 11849 / C 71)</name>
    <dbReference type="NCBI Taxonomy" id="323848"/>
    <lineage>
        <taxon>Bacteria</taxon>
        <taxon>Pseudomonadati</taxon>
        <taxon>Pseudomonadota</taxon>
        <taxon>Betaproteobacteria</taxon>
        <taxon>Nitrosomonadales</taxon>
        <taxon>Nitrosomonadaceae</taxon>
        <taxon>Nitrosospira</taxon>
    </lineage>
</organism>
<keyword evidence="1" id="KW-0812">Transmembrane</keyword>
<sequence length="185" mass="19932">MRITVMTTLDKQEYDRSIYNGRAFPRPGRGTKQGTKLREMRGAVAVEFALLLVPLLLLAFGIAEYGRALYQYNTLVKTVRDAARLLSHHNPADPASYGPVLEEARCLAVHGNISCSGPALAPGLTTGMVTIASSATTTAAGTSVTLVEVRITGYVFNFVFNPARLFGAAADTIPFSDIHATMRQL</sequence>
<evidence type="ECO:0000256" key="1">
    <source>
        <dbReference type="SAM" id="Phobius"/>
    </source>
</evidence>
<accession>Q2Y6H3</accession>
<reference evidence="4" key="1">
    <citation type="submission" date="2005-08" db="EMBL/GenBank/DDBJ databases">
        <title>Complete sequence of chromosome 1 of Nitrosospira multiformis ATCC 25196.</title>
        <authorList>
            <person name="Copeland A."/>
            <person name="Lucas S."/>
            <person name="Lapidus A."/>
            <person name="Barry K."/>
            <person name="Detter J.C."/>
            <person name="Glavina T."/>
            <person name="Hammon N."/>
            <person name="Israni S."/>
            <person name="Pitluck S."/>
            <person name="Chain P."/>
            <person name="Malfatti S."/>
            <person name="Shin M."/>
            <person name="Vergez L."/>
            <person name="Schmutz J."/>
            <person name="Larimer F."/>
            <person name="Land M."/>
            <person name="Hauser L."/>
            <person name="Kyrpides N."/>
            <person name="Lykidis A."/>
            <person name="Richardson P."/>
        </authorList>
    </citation>
    <scope>NUCLEOTIDE SEQUENCE [LARGE SCALE GENOMIC DNA]</scope>
    <source>
        <strain evidence="4">ATCC 25196 / NCIMB 11849 / C 71</strain>
    </source>
</reference>
<keyword evidence="1" id="KW-0472">Membrane</keyword>
<evidence type="ECO:0000313" key="4">
    <source>
        <dbReference type="Proteomes" id="UP000002718"/>
    </source>
</evidence>
<keyword evidence="4" id="KW-1185">Reference proteome</keyword>
<name>Q2Y6H3_NITMU</name>
<dbReference type="Proteomes" id="UP000002718">
    <property type="component" value="Chromosome"/>
</dbReference>
<protein>
    <submittedName>
        <fullName evidence="3">TadE-like protein</fullName>
    </submittedName>
</protein>
<dbReference type="EMBL" id="CP000103">
    <property type="protein sequence ID" value="ABB75648.1"/>
    <property type="molecule type" value="Genomic_DNA"/>
</dbReference>
<feature type="domain" description="TadE-like" evidence="2">
    <location>
        <begin position="42"/>
        <end position="84"/>
    </location>
</feature>
<dbReference type="InterPro" id="IPR012495">
    <property type="entry name" value="TadE-like_dom"/>
</dbReference>
<gene>
    <name evidence="3" type="ordered locus">Nmul_A2357</name>
</gene>
<evidence type="ECO:0000259" key="2">
    <source>
        <dbReference type="Pfam" id="PF07811"/>
    </source>
</evidence>
<dbReference type="KEGG" id="nmu:Nmul_A2357"/>
<dbReference type="HOGENOM" id="CLU_126620_0_0_4"/>
<dbReference type="STRING" id="323848.Nmul_A2357"/>
<dbReference type="AlphaFoldDB" id="Q2Y6H3"/>
<proteinExistence type="predicted"/>